<evidence type="ECO:0000313" key="16">
    <source>
        <dbReference type="Proteomes" id="UP000256621"/>
    </source>
</evidence>
<proteinExistence type="inferred from homology"/>
<protein>
    <recommendedName>
        <fullName evidence="12">Glycerol-3-phosphate dehydrogenase</fullName>
        <ecNumber evidence="12">1.1.1.94</ecNumber>
    </recommendedName>
</protein>
<dbReference type="EMBL" id="CP031442">
    <property type="protein sequence ID" value="AXM08040.1"/>
    <property type="molecule type" value="Genomic_DNA"/>
</dbReference>
<dbReference type="InterPro" id="IPR011128">
    <property type="entry name" value="G3P_DH_NAD-dep_N"/>
</dbReference>
<feature type="binding site" evidence="10">
    <location>
        <position position="147"/>
    </location>
    <ligand>
        <name>NAD(+)</name>
        <dbReference type="ChEBI" id="CHEBI:57540"/>
    </ligand>
</feature>
<dbReference type="EC" id="1.1.1.94" evidence="12"/>
<dbReference type="GO" id="GO:0047952">
    <property type="term" value="F:glycerol-3-phosphate dehydrogenase [NAD(P)+] activity"/>
    <property type="evidence" value="ECO:0007669"/>
    <property type="project" value="UniProtKB-EC"/>
</dbReference>
<comment type="similarity">
    <text evidence="1 11">Belongs to the NAD-dependent glycerol-3-phosphate dehydrogenase family.</text>
</comment>
<feature type="domain" description="Glycerol-3-phosphate dehydrogenase NAD-dependent N-terminal" evidence="13">
    <location>
        <begin position="4"/>
        <end position="166"/>
    </location>
</feature>
<keyword evidence="5" id="KW-0443">Lipid metabolism</keyword>
<dbReference type="PIRSF" id="PIRSF000114">
    <property type="entry name" value="Glycerol-3-P_dh"/>
    <property type="match status" value="1"/>
</dbReference>
<dbReference type="GO" id="GO:0005829">
    <property type="term" value="C:cytosol"/>
    <property type="evidence" value="ECO:0007669"/>
    <property type="project" value="TreeGrafter"/>
</dbReference>
<organism evidence="15 16">
    <name type="scientific">Cutibacterium acnes</name>
    <name type="common">Propionibacterium acnes</name>
    <dbReference type="NCBI Taxonomy" id="1747"/>
    <lineage>
        <taxon>Bacteria</taxon>
        <taxon>Bacillati</taxon>
        <taxon>Actinomycetota</taxon>
        <taxon>Actinomycetes</taxon>
        <taxon>Propionibacteriales</taxon>
        <taxon>Propionibacteriaceae</taxon>
        <taxon>Cutibacterium</taxon>
    </lineage>
</organism>
<dbReference type="Gene3D" id="3.40.50.720">
    <property type="entry name" value="NAD(P)-binding Rossmann-like Domain"/>
    <property type="match status" value="1"/>
</dbReference>
<evidence type="ECO:0000256" key="9">
    <source>
        <dbReference type="PIRSR" id="PIRSR000114-2"/>
    </source>
</evidence>
<feature type="binding site" evidence="9">
    <location>
        <position position="108"/>
    </location>
    <ligand>
        <name>substrate</name>
    </ligand>
</feature>
<evidence type="ECO:0000256" key="12">
    <source>
        <dbReference type="RuleBase" id="RU000439"/>
    </source>
</evidence>
<dbReference type="GO" id="GO:0046168">
    <property type="term" value="P:glycerol-3-phosphate catabolic process"/>
    <property type="evidence" value="ECO:0007669"/>
    <property type="project" value="InterPro"/>
</dbReference>
<comment type="catalytic activity">
    <reaction evidence="12">
        <text>sn-glycerol 3-phosphate + NADP(+) = dihydroxyacetone phosphate + NADPH + H(+)</text>
        <dbReference type="Rhea" id="RHEA:11096"/>
        <dbReference type="ChEBI" id="CHEBI:15378"/>
        <dbReference type="ChEBI" id="CHEBI:57597"/>
        <dbReference type="ChEBI" id="CHEBI:57642"/>
        <dbReference type="ChEBI" id="CHEBI:57783"/>
        <dbReference type="ChEBI" id="CHEBI:58349"/>
        <dbReference type="EC" id="1.1.1.94"/>
    </reaction>
</comment>
<dbReference type="InterPro" id="IPR006168">
    <property type="entry name" value="G3P_DH_NAD-dep"/>
</dbReference>
<gene>
    <name evidence="15" type="ORF">DXN06_08215</name>
</gene>
<dbReference type="InterPro" id="IPR036291">
    <property type="entry name" value="NAD(P)-bd_dom_sf"/>
</dbReference>
<evidence type="ECO:0000259" key="14">
    <source>
        <dbReference type="Pfam" id="PF07479"/>
    </source>
</evidence>
<dbReference type="SUPFAM" id="SSF48179">
    <property type="entry name" value="6-phosphogluconate dehydrogenase C-terminal domain-like"/>
    <property type="match status" value="1"/>
</dbReference>
<dbReference type="Proteomes" id="UP000256621">
    <property type="component" value="Chromosome"/>
</dbReference>
<feature type="domain" description="Glycerol-3-phosphate dehydrogenase NAD-dependent C-terminal" evidence="14">
    <location>
        <begin position="187"/>
        <end position="315"/>
    </location>
</feature>
<feature type="binding site" evidence="10">
    <location>
        <position position="270"/>
    </location>
    <ligand>
        <name>NAD(+)</name>
        <dbReference type="ChEBI" id="CHEBI:57540"/>
    </ligand>
</feature>
<dbReference type="Pfam" id="PF01210">
    <property type="entry name" value="NAD_Gly3P_dh_N"/>
    <property type="match status" value="1"/>
</dbReference>
<feature type="active site" description="Proton acceptor" evidence="8">
    <location>
        <position position="198"/>
    </location>
</feature>
<evidence type="ECO:0000256" key="10">
    <source>
        <dbReference type="PIRSR" id="PIRSR000114-3"/>
    </source>
</evidence>
<name>A0AAD0QQ42_CUTAC</name>
<keyword evidence="7" id="KW-1208">Phospholipid metabolism</keyword>
<dbReference type="PANTHER" id="PTHR11728">
    <property type="entry name" value="GLYCEROL-3-PHOSPHATE DEHYDROGENASE"/>
    <property type="match status" value="1"/>
</dbReference>
<dbReference type="SUPFAM" id="SSF51735">
    <property type="entry name" value="NAD(P)-binding Rossmann-fold domains"/>
    <property type="match status" value="1"/>
</dbReference>
<accession>A0AAD0QQ42</accession>
<dbReference type="GO" id="GO:0008654">
    <property type="term" value="P:phospholipid biosynthetic process"/>
    <property type="evidence" value="ECO:0007669"/>
    <property type="project" value="UniProtKB-KW"/>
</dbReference>
<evidence type="ECO:0000256" key="5">
    <source>
        <dbReference type="ARBA" id="ARBA00023098"/>
    </source>
</evidence>
<keyword evidence="2" id="KW-0444">Lipid biosynthesis</keyword>
<keyword evidence="6" id="KW-0594">Phospholipid biosynthesis</keyword>
<evidence type="ECO:0000256" key="6">
    <source>
        <dbReference type="ARBA" id="ARBA00023209"/>
    </source>
</evidence>
<reference evidence="15 16" key="1">
    <citation type="submission" date="2018-08" db="EMBL/GenBank/DDBJ databases">
        <title>Genome sequencing of Cutibacterium acnes KCOM 1315.</title>
        <authorList>
            <person name="Kook J.-K."/>
            <person name="Park S.-N."/>
            <person name="Lim Y.K."/>
        </authorList>
    </citation>
    <scope>NUCLEOTIDE SEQUENCE [LARGE SCALE GENOMIC DNA]</scope>
    <source>
        <strain evidence="15 16">KCOM 1315</strain>
    </source>
</reference>
<evidence type="ECO:0000256" key="4">
    <source>
        <dbReference type="ARBA" id="ARBA00023027"/>
    </source>
</evidence>
<dbReference type="GO" id="GO:0051287">
    <property type="term" value="F:NAD binding"/>
    <property type="evidence" value="ECO:0007669"/>
    <property type="project" value="InterPro"/>
</dbReference>
<dbReference type="InterPro" id="IPR008927">
    <property type="entry name" value="6-PGluconate_DH-like_C_sf"/>
</dbReference>
<dbReference type="PRINTS" id="PR00077">
    <property type="entry name" value="GPDHDRGNASE"/>
</dbReference>
<keyword evidence="3 11" id="KW-0560">Oxidoreductase</keyword>
<sequence length="355" mass="37945">MLRIAVLGAGVMATALTFPAVENGNEVRFIGTHLDDDIIDSIQATRQHPVLELKVDERAKAYHFANAAEAIEGADVIMSGVNSFGVDWVGRQLAKLAKPGQIILCVTKGMQADEDGTLHILPEVLKKHMGNLADEAHWAAIVGPSNAGELAVHRDTRVVFCGEEQEVRDRLVAAYRTDYYHVWTSTDFVGHEVGACMKNIFAFGGGFAAGMLDKAGQTDAKYVMYDYTAALFGEGARELKQMVAFMGGDPEVATGLGGVGDMFVTTMGGRNVRARTYVGAGVPFSQIRNVKMKGITLEGVAAIGVVGEAIEKLTRRGVIAETDYPWCAPSTTSLLTMLPSICPGRSSSAEKSDVG</sequence>
<dbReference type="RefSeq" id="WP_002524550.1">
    <property type="nucleotide sequence ID" value="NZ_AP019664.1"/>
</dbReference>
<dbReference type="AlphaFoldDB" id="A0AAD0QQ42"/>
<dbReference type="InterPro" id="IPR013328">
    <property type="entry name" value="6PGD_dom2"/>
</dbReference>
<dbReference type="GO" id="GO:0005975">
    <property type="term" value="P:carbohydrate metabolic process"/>
    <property type="evidence" value="ECO:0007669"/>
    <property type="project" value="InterPro"/>
</dbReference>
<evidence type="ECO:0000256" key="7">
    <source>
        <dbReference type="ARBA" id="ARBA00023264"/>
    </source>
</evidence>
<evidence type="ECO:0000259" key="13">
    <source>
        <dbReference type="Pfam" id="PF01210"/>
    </source>
</evidence>
<feature type="binding site" evidence="9">
    <location>
        <begin position="270"/>
        <end position="271"/>
    </location>
    <ligand>
        <name>substrate</name>
    </ligand>
</feature>
<dbReference type="Pfam" id="PF07479">
    <property type="entry name" value="NAD_Gly3P_dh_C"/>
    <property type="match status" value="1"/>
</dbReference>
<evidence type="ECO:0000256" key="8">
    <source>
        <dbReference type="PIRSR" id="PIRSR000114-1"/>
    </source>
</evidence>
<evidence type="ECO:0000313" key="15">
    <source>
        <dbReference type="EMBL" id="AXM08040.1"/>
    </source>
</evidence>
<evidence type="ECO:0000256" key="1">
    <source>
        <dbReference type="ARBA" id="ARBA00011009"/>
    </source>
</evidence>
<dbReference type="Gene3D" id="1.10.1040.10">
    <property type="entry name" value="N-(1-d-carboxylethyl)-l-norvaline Dehydrogenase, domain 2"/>
    <property type="match status" value="1"/>
</dbReference>
<evidence type="ECO:0000256" key="2">
    <source>
        <dbReference type="ARBA" id="ARBA00022516"/>
    </source>
</evidence>
<dbReference type="PANTHER" id="PTHR11728:SF1">
    <property type="entry name" value="GLYCEROL-3-PHOSPHATE DEHYDROGENASE [NAD(+)] 2, CHLOROPLASTIC"/>
    <property type="match status" value="1"/>
</dbReference>
<evidence type="ECO:0000256" key="3">
    <source>
        <dbReference type="ARBA" id="ARBA00023002"/>
    </source>
</evidence>
<dbReference type="InterPro" id="IPR006109">
    <property type="entry name" value="G3P_DH_NAD-dep_C"/>
</dbReference>
<evidence type="ECO:0000256" key="11">
    <source>
        <dbReference type="RuleBase" id="RU000437"/>
    </source>
</evidence>
<keyword evidence="4 10" id="KW-0520">NAD</keyword>